<name>W6R7H2_9HYPH</name>
<evidence type="ECO:0000256" key="1">
    <source>
        <dbReference type="ARBA" id="ARBA00012727"/>
    </source>
</evidence>
<dbReference type="SUPFAM" id="SSF50249">
    <property type="entry name" value="Nucleic acid-binding proteins"/>
    <property type="match status" value="1"/>
</dbReference>
<dbReference type="EMBL" id="HG916852">
    <property type="protein sequence ID" value="CDM56340.1"/>
    <property type="molecule type" value="Genomic_DNA"/>
</dbReference>
<proteinExistence type="predicted"/>
<dbReference type="EC" id="6.5.1.1" evidence="1"/>
<dbReference type="Proteomes" id="UP000019443">
    <property type="component" value="Chromosome"/>
</dbReference>
<feature type="region of interest" description="Disordered" evidence="2">
    <location>
        <begin position="1"/>
        <end position="21"/>
    </location>
</feature>
<dbReference type="KEGG" id="rhl:LPU83_0660"/>
<evidence type="ECO:0000256" key="2">
    <source>
        <dbReference type="SAM" id="MobiDB-lite"/>
    </source>
</evidence>
<keyword evidence="5" id="KW-1185">Reference proteome</keyword>
<sequence length="86" mass="9795">MVSLWRPAEPTPDPKGWTKSLEGLAALDPPVEYGGRRKNLVWVQPTRIAEIEYRAWTHEGKLRHASYKGLREVQDNAAVFEILPEA</sequence>
<protein>
    <recommendedName>
        <fullName evidence="1">DNA ligase (ATP)</fullName>
        <ecNumber evidence="1">6.5.1.1</ecNumber>
    </recommendedName>
</protein>
<dbReference type="AlphaFoldDB" id="W6R7H2"/>
<dbReference type="HOGENOM" id="CLU_2495751_0_0_5"/>
<gene>
    <name evidence="4" type="ORF">LPU83_0660</name>
</gene>
<accession>W6R7H2</accession>
<dbReference type="Pfam" id="PF04679">
    <property type="entry name" value="DNA_ligase_A_C"/>
    <property type="match status" value="1"/>
</dbReference>
<dbReference type="eggNOG" id="COG1793">
    <property type="taxonomic scope" value="Bacteria"/>
</dbReference>
<dbReference type="GO" id="GO:0006310">
    <property type="term" value="P:DNA recombination"/>
    <property type="evidence" value="ECO:0007669"/>
    <property type="project" value="InterPro"/>
</dbReference>
<dbReference type="InterPro" id="IPR012309">
    <property type="entry name" value="DNA_ligase_ATP-dep_C"/>
</dbReference>
<reference evidence="4" key="1">
    <citation type="submission" date="2013-11" db="EMBL/GenBank/DDBJ databases">
        <title>Draft genome sequence of the broad-host-range Rhizobium sp. LPU83 strain, a member of the low-genetic diversity Oregon-like Rhizobium sp. group.</title>
        <authorList>
            <person name="Wibberg D."/>
            <person name="Puehler A."/>
            <person name="Schlueter A."/>
        </authorList>
    </citation>
    <scope>NUCLEOTIDE SEQUENCE [LARGE SCALE GENOMIC DNA]</scope>
    <source>
        <strain evidence="4">LPU83</strain>
    </source>
</reference>
<evidence type="ECO:0000259" key="3">
    <source>
        <dbReference type="Pfam" id="PF04679"/>
    </source>
</evidence>
<evidence type="ECO:0000313" key="4">
    <source>
        <dbReference type="EMBL" id="CDM56340.1"/>
    </source>
</evidence>
<dbReference type="PATRIC" id="fig|348824.6.peg.715"/>
<feature type="domain" description="DNA ligase ATP-dependent C-terminal" evidence="3">
    <location>
        <begin position="18"/>
        <end position="72"/>
    </location>
</feature>
<dbReference type="GO" id="GO:0006281">
    <property type="term" value="P:DNA repair"/>
    <property type="evidence" value="ECO:0007669"/>
    <property type="project" value="InterPro"/>
</dbReference>
<dbReference type="GO" id="GO:0003910">
    <property type="term" value="F:DNA ligase (ATP) activity"/>
    <property type="evidence" value="ECO:0007669"/>
    <property type="project" value="UniProtKB-EC"/>
</dbReference>
<evidence type="ECO:0000313" key="5">
    <source>
        <dbReference type="Proteomes" id="UP000019443"/>
    </source>
</evidence>
<organism evidence="4 5">
    <name type="scientific">Rhizobium favelukesii</name>
    <dbReference type="NCBI Taxonomy" id="348824"/>
    <lineage>
        <taxon>Bacteria</taxon>
        <taxon>Pseudomonadati</taxon>
        <taxon>Pseudomonadota</taxon>
        <taxon>Alphaproteobacteria</taxon>
        <taxon>Hyphomicrobiales</taxon>
        <taxon>Rhizobiaceae</taxon>
        <taxon>Rhizobium/Agrobacterium group</taxon>
        <taxon>Rhizobium</taxon>
    </lineage>
</organism>
<dbReference type="InterPro" id="IPR012340">
    <property type="entry name" value="NA-bd_OB-fold"/>
</dbReference>
<dbReference type="Gene3D" id="2.40.50.140">
    <property type="entry name" value="Nucleic acid-binding proteins"/>
    <property type="match status" value="1"/>
</dbReference>